<dbReference type="Proteomes" id="UP000199604">
    <property type="component" value="Unassembled WGS sequence"/>
</dbReference>
<evidence type="ECO:0000313" key="2">
    <source>
        <dbReference type="EMBL" id="SFA89308.1"/>
    </source>
</evidence>
<proteinExistence type="predicted"/>
<accession>A0A1I0WM77</accession>
<dbReference type="Pfam" id="PF16119">
    <property type="entry name" value="DUF4835"/>
    <property type="match status" value="1"/>
</dbReference>
<keyword evidence="3" id="KW-1185">Reference proteome</keyword>
<feature type="chain" id="PRO_5011784162" description="DUF4835 domain-containing protein" evidence="1">
    <location>
        <begin position="19"/>
        <end position="295"/>
    </location>
</feature>
<sequence length="295" mass="33544">MRKIFVFLFLSFFGFAQAQELNCSVTFNTDQVTATNQQVFKTLKKSLTEFVNNRKWSDQTYKGAEKIECSFFFTITTYDADQFTGTLQVQASRPVYNSTYMSPILNINDKDINFGYTEFQNLAFDQNSFDSNLLSIMAFYSNLIIGVDADTFALEGGSKSLENALNIANVAQQSQIKGWSQSDKNQNRYFLINDMLSPAFVAFRKTMYEYHLKALDKMADNPKEAKENIKIALKTLSQIAETRPNAYLTRVFFDAKADEILSIYTDGPKVDVTEVINALNKLSPTNSSKWGKISY</sequence>
<feature type="signal peptide" evidence="1">
    <location>
        <begin position="1"/>
        <end position="18"/>
    </location>
</feature>
<gene>
    <name evidence="2" type="ORF">SAMN05660845_0839</name>
</gene>
<dbReference type="InterPro" id="IPR032274">
    <property type="entry name" value="DUF4835"/>
</dbReference>
<organism evidence="2 3">
    <name type="scientific">Flavobacterium swingsii</name>
    <dbReference type="NCBI Taxonomy" id="498292"/>
    <lineage>
        <taxon>Bacteria</taxon>
        <taxon>Pseudomonadati</taxon>
        <taxon>Bacteroidota</taxon>
        <taxon>Flavobacteriia</taxon>
        <taxon>Flavobacteriales</taxon>
        <taxon>Flavobacteriaceae</taxon>
        <taxon>Flavobacterium</taxon>
    </lineage>
</organism>
<evidence type="ECO:0000256" key="1">
    <source>
        <dbReference type="SAM" id="SignalP"/>
    </source>
</evidence>
<protein>
    <recommendedName>
        <fullName evidence="4">DUF4835 domain-containing protein</fullName>
    </recommendedName>
</protein>
<reference evidence="3" key="1">
    <citation type="submission" date="2016-10" db="EMBL/GenBank/DDBJ databases">
        <authorList>
            <person name="Varghese N."/>
            <person name="Submissions S."/>
        </authorList>
    </citation>
    <scope>NUCLEOTIDE SEQUENCE [LARGE SCALE GENOMIC DNA]</scope>
    <source>
        <strain evidence="3">DSM 21789</strain>
    </source>
</reference>
<dbReference type="AlphaFoldDB" id="A0A1I0WM77"/>
<evidence type="ECO:0000313" key="3">
    <source>
        <dbReference type="Proteomes" id="UP000199604"/>
    </source>
</evidence>
<dbReference type="STRING" id="498292.SAMN05660845_0839"/>
<name>A0A1I0WM77_9FLAO</name>
<keyword evidence="1" id="KW-0732">Signal</keyword>
<dbReference type="RefSeq" id="WP_091474266.1">
    <property type="nucleotide sequence ID" value="NZ_FOJT01000002.1"/>
</dbReference>
<dbReference type="OrthoDB" id="9773381at2"/>
<dbReference type="EMBL" id="FOJT01000002">
    <property type="protein sequence ID" value="SFA89308.1"/>
    <property type="molecule type" value="Genomic_DNA"/>
</dbReference>
<evidence type="ECO:0008006" key="4">
    <source>
        <dbReference type="Google" id="ProtNLM"/>
    </source>
</evidence>